<gene>
    <name evidence="19" type="ORF">AALO_G00130990</name>
</gene>
<evidence type="ECO:0000259" key="18">
    <source>
        <dbReference type="PROSITE" id="PS50053"/>
    </source>
</evidence>
<dbReference type="Pfam" id="PF02544">
    <property type="entry name" value="Steroid_dh"/>
    <property type="match status" value="1"/>
</dbReference>
<sequence length="380" mass="43681">MCMPAPCQSNARGLLYLLPPRKPPHWSARALPLTDLESMASFELRDLFTVAQFIKARCQHGLKAETAKADKNYIFYEVEIRDARTKGKLCFLDKVEPSATVADMKSLIHKSYPRWYPSRQALMLHPEGKALRDDEILVDLPVGTTATIFFQDRGPQLGWAMVFLVECIGPLLIYLLFYYRLPYIYGWEYKFTPSPHKVVRLACVCHCFHYTKKLLETIFLHHFSQGTMSLQNITKNCLYYCGLTAWQAYYINHPLYTPPSYGLLQVICAFAGFLVCEIGSFSTHLVLNRLKCSKSRPTEIPYPTRNPFTWLFFFVSCPNYTYEVGACVSFAVMTQCLPAALASFLGFVQMVLWARVKHRAYIHEFPNYPELRTAIIPLVL</sequence>
<dbReference type="GO" id="GO:0102758">
    <property type="term" value="F:very-long-chain enoyl-CoA reductase activity"/>
    <property type="evidence" value="ECO:0007669"/>
    <property type="project" value="UniProtKB-EC"/>
</dbReference>
<keyword evidence="8" id="KW-0276">Fatty acid metabolism</keyword>
<keyword evidence="5" id="KW-0444">Lipid biosynthesis</keyword>
<evidence type="ECO:0000256" key="1">
    <source>
        <dbReference type="ARBA" id="ARBA00004477"/>
    </source>
</evidence>
<keyword evidence="6 17" id="KW-0812">Transmembrane</keyword>
<evidence type="ECO:0000256" key="12">
    <source>
        <dbReference type="ARBA" id="ARBA00023098"/>
    </source>
</evidence>
<proteinExistence type="inferred from homology"/>
<evidence type="ECO:0000256" key="14">
    <source>
        <dbReference type="ARBA" id="ARBA00023160"/>
    </source>
</evidence>
<dbReference type="InterPro" id="IPR001104">
    <property type="entry name" value="3-oxo-5_a-steroid_4-DH_C"/>
</dbReference>
<dbReference type="PROSITE" id="PS50244">
    <property type="entry name" value="S5A_REDUCTASE"/>
    <property type="match status" value="1"/>
</dbReference>
<dbReference type="PANTHER" id="PTHR10556">
    <property type="entry name" value="3-OXO-5-ALPHA-STEROID 4-DEHYDROGENASE"/>
    <property type="match status" value="1"/>
</dbReference>
<evidence type="ECO:0000256" key="13">
    <source>
        <dbReference type="ARBA" id="ARBA00023136"/>
    </source>
</evidence>
<dbReference type="PANTHER" id="PTHR10556:SF59">
    <property type="entry name" value="STEROID 5-ALPHA REDUCTASE C-TERMINAL DOMAIN-CONTAINING PROTEIN"/>
    <property type="match status" value="1"/>
</dbReference>
<dbReference type="AlphaFoldDB" id="A0AAV6GN81"/>
<dbReference type="InterPro" id="IPR000626">
    <property type="entry name" value="Ubiquitin-like_dom"/>
</dbReference>
<evidence type="ECO:0000256" key="11">
    <source>
        <dbReference type="ARBA" id="ARBA00023002"/>
    </source>
</evidence>
<dbReference type="EMBL" id="JADWDJ010000009">
    <property type="protein sequence ID" value="KAG5276360.1"/>
    <property type="molecule type" value="Genomic_DNA"/>
</dbReference>
<protein>
    <recommendedName>
        <fullName evidence="15">Trans-2,3-enoyl-CoA reductase-like</fullName>
        <ecNumber evidence="4">1.3.1.93</ecNumber>
    </recommendedName>
    <alternativeName>
        <fullName evidence="16">Steroid 5-alpha-reductase 2-like 2 protein</fullName>
    </alternativeName>
</protein>
<accession>A0AAV6GN81</accession>
<dbReference type="GO" id="GO:0042761">
    <property type="term" value="P:very long-chain fatty acid biosynthetic process"/>
    <property type="evidence" value="ECO:0007669"/>
    <property type="project" value="TreeGrafter"/>
</dbReference>
<reference evidence="19" key="1">
    <citation type="submission" date="2020-10" db="EMBL/GenBank/DDBJ databases">
        <title>Chromosome-scale genome assembly of the Allis shad, Alosa alosa.</title>
        <authorList>
            <person name="Margot Z."/>
            <person name="Christophe K."/>
            <person name="Cabau C."/>
            <person name="Louis A."/>
            <person name="Berthelot C."/>
            <person name="Parey E."/>
            <person name="Roest Crollius H."/>
            <person name="Montfort J."/>
            <person name="Robinson-Rechavi M."/>
            <person name="Bucao C."/>
            <person name="Bouchez O."/>
            <person name="Gislard M."/>
            <person name="Lluch J."/>
            <person name="Milhes M."/>
            <person name="Lampietro C."/>
            <person name="Lopez Roques C."/>
            <person name="Donnadieu C."/>
            <person name="Braasch I."/>
            <person name="Desvignes T."/>
            <person name="Postlethwait J."/>
            <person name="Bobe J."/>
            <person name="Guiguen Y."/>
        </authorList>
    </citation>
    <scope>NUCLEOTIDE SEQUENCE</scope>
    <source>
        <strain evidence="19">M-15738</strain>
        <tissue evidence="19">Blood</tissue>
    </source>
</reference>
<evidence type="ECO:0000256" key="7">
    <source>
        <dbReference type="ARBA" id="ARBA00022824"/>
    </source>
</evidence>
<evidence type="ECO:0000256" key="15">
    <source>
        <dbReference type="ARBA" id="ARBA00070012"/>
    </source>
</evidence>
<dbReference type="PROSITE" id="PS50053">
    <property type="entry name" value="UBIQUITIN_2"/>
    <property type="match status" value="1"/>
</dbReference>
<evidence type="ECO:0000256" key="6">
    <source>
        <dbReference type="ARBA" id="ARBA00022692"/>
    </source>
</evidence>
<comment type="subcellular location">
    <subcellularLocation>
        <location evidence="1">Endoplasmic reticulum membrane</location>
        <topology evidence="1">Multi-pass membrane protein</topology>
    </subcellularLocation>
</comment>
<evidence type="ECO:0000256" key="17">
    <source>
        <dbReference type="SAM" id="Phobius"/>
    </source>
</evidence>
<comment type="similarity">
    <text evidence="3">Belongs to the steroid 5-alpha reductase family.</text>
</comment>
<dbReference type="FunFam" id="3.10.20.90:FF:000131">
    <property type="entry name" value="trans-2,3-enoyl-CoA reductase-like"/>
    <property type="match status" value="1"/>
</dbReference>
<feature type="transmembrane region" description="Helical" evidence="17">
    <location>
        <begin position="308"/>
        <end position="331"/>
    </location>
</feature>
<dbReference type="Pfam" id="PF21696">
    <property type="entry name" value="TECR_N"/>
    <property type="match status" value="1"/>
</dbReference>
<dbReference type="InterPro" id="IPR049127">
    <property type="entry name" value="TECR-like_N"/>
</dbReference>
<dbReference type="InterPro" id="IPR039357">
    <property type="entry name" value="SRD5A/TECR"/>
</dbReference>
<keyword evidence="7" id="KW-0256">Endoplasmic reticulum</keyword>
<dbReference type="InterPro" id="IPR029071">
    <property type="entry name" value="Ubiquitin-like_domsf"/>
</dbReference>
<keyword evidence="11" id="KW-0560">Oxidoreductase</keyword>
<dbReference type="EC" id="1.3.1.93" evidence="4"/>
<evidence type="ECO:0000256" key="9">
    <source>
        <dbReference type="ARBA" id="ARBA00022857"/>
    </source>
</evidence>
<evidence type="ECO:0000313" key="19">
    <source>
        <dbReference type="EMBL" id="KAG5276360.1"/>
    </source>
</evidence>
<evidence type="ECO:0000256" key="4">
    <source>
        <dbReference type="ARBA" id="ARBA00012530"/>
    </source>
</evidence>
<evidence type="ECO:0000256" key="3">
    <source>
        <dbReference type="ARBA" id="ARBA00007742"/>
    </source>
</evidence>
<keyword evidence="10 17" id="KW-1133">Transmembrane helix</keyword>
<dbReference type="Gene3D" id="3.10.20.90">
    <property type="entry name" value="Phosphatidylinositol 3-kinase Catalytic Subunit, Chain A, domain 1"/>
    <property type="match status" value="1"/>
</dbReference>
<comment type="caution">
    <text evidence="19">The sequence shown here is derived from an EMBL/GenBank/DDBJ whole genome shotgun (WGS) entry which is preliminary data.</text>
</comment>
<evidence type="ECO:0000256" key="2">
    <source>
        <dbReference type="ARBA" id="ARBA00005194"/>
    </source>
</evidence>
<keyword evidence="14" id="KW-0275">Fatty acid biosynthesis</keyword>
<feature type="transmembrane region" description="Helical" evidence="17">
    <location>
        <begin position="157"/>
        <end position="179"/>
    </location>
</feature>
<evidence type="ECO:0000256" key="5">
    <source>
        <dbReference type="ARBA" id="ARBA00022516"/>
    </source>
</evidence>
<keyword evidence="9" id="KW-0521">NADP</keyword>
<dbReference type="GO" id="GO:0005789">
    <property type="term" value="C:endoplasmic reticulum membrane"/>
    <property type="evidence" value="ECO:0007669"/>
    <property type="project" value="UniProtKB-SubCell"/>
</dbReference>
<keyword evidence="13 17" id="KW-0472">Membrane</keyword>
<evidence type="ECO:0000313" key="20">
    <source>
        <dbReference type="Proteomes" id="UP000823561"/>
    </source>
</evidence>
<dbReference type="SUPFAM" id="SSF54236">
    <property type="entry name" value="Ubiquitin-like"/>
    <property type="match status" value="1"/>
</dbReference>
<evidence type="ECO:0000256" key="16">
    <source>
        <dbReference type="ARBA" id="ARBA00079977"/>
    </source>
</evidence>
<evidence type="ECO:0000256" key="10">
    <source>
        <dbReference type="ARBA" id="ARBA00022989"/>
    </source>
</evidence>
<evidence type="ECO:0000256" key="8">
    <source>
        <dbReference type="ARBA" id="ARBA00022832"/>
    </source>
</evidence>
<feature type="transmembrane region" description="Helical" evidence="17">
    <location>
        <begin position="263"/>
        <end position="287"/>
    </location>
</feature>
<feature type="domain" description="Ubiquitin-like" evidence="18">
    <location>
        <begin position="76"/>
        <end position="148"/>
    </location>
</feature>
<organism evidence="19 20">
    <name type="scientific">Alosa alosa</name>
    <name type="common">allis shad</name>
    <dbReference type="NCBI Taxonomy" id="278164"/>
    <lineage>
        <taxon>Eukaryota</taxon>
        <taxon>Metazoa</taxon>
        <taxon>Chordata</taxon>
        <taxon>Craniata</taxon>
        <taxon>Vertebrata</taxon>
        <taxon>Euteleostomi</taxon>
        <taxon>Actinopterygii</taxon>
        <taxon>Neopterygii</taxon>
        <taxon>Teleostei</taxon>
        <taxon>Clupei</taxon>
        <taxon>Clupeiformes</taxon>
        <taxon>Clupeoidei</taxon>
        <taxon>Clupeidae</taxon>
        <taxon>Alosa</taxon>
    </lineage>
</organism>
<keyword evidence="12" id="KW-0443">Lipid metabolism</keyword>
<name>A0AAV6GN81_9TELE</name>
<dbReference type="Proteomes" id="UP000823561">
    <property type="component" value="Chromosome 9"/>
</dbReference>
<comment type="pathway">
    <text evidence="2">Lipid metabolism; fatty acid biosynthesis.</text>
</comment>
<feature type="transmembrane region" description="Helical" evidence="17">
    <location>
        <begin position="337"/>
        <end position="356"/>
    </location>
</feature>
<keyword evidence="20" id="KW-1185">Reference proteome</keyword>